<sequence>MASPSQSLSQERLSAEEVEKFEQDGYLIFRNLCPESLRQEMLAATQEGLAQVVEPVEYEADVEYPGSPASRQVIGGETVRRLKQAHSRGMSFTDLVNHPAIVNRLTPLLGDDYVMPLAHHNCIMTKQPQFSSDTLWHQDIRFWSFERKELISVWVALGEENRENGCLKVIPGTHRMEFGPERLDERIFLRPDLPENQALIETGVLAELHPGDVLFFHCRTFHAATRNFTDQPKFSAVFTFRPADNPPVPGSRSAALPELIIHTPR</sequence>
<gene>
    <name evidence="2" type="ORF">HG66A1_09390</name>
</gene>
<keyword evidence="3" id="KW-1185">Reference proteome</keyword>
<keyword evidence="2" id="KW-0560">Oxidoreductase</keyword>
<reference evidence="2 3" key="1">
    <citation type="submission" date="2019-02" db="EMBL/GenBank/DDBJ databases">
        <title>Deep-cultivation of Planctomycetes and their phenomic and genomic characterization uncovers novel biology.</title>
        <authorList>
            <person name="Wiegand S."/>
            <person name="Jogler M."/>
            <person name="Boedeker C."/>
            <person name="Pinto D."/>
            <person name="Vollmers J."/>
            <person name="Rivas-Marin E."/>
            <person name="Kohn T."/>
            <person name="Peeters S.H."/>
            <person name="Heuer A."/>
            <person name="Rast P."/>
            <person name="Oberbeckmann S."/>
            <person name="Bunk B."/>
            <person name="Jeske O."/>
            <person name="Meyerdierks A."/>
            <person name="Storesund J.E."/>
            <person name="Kallscheuer N."/>
            <person name="Luecker S."/>
            <person name="Lage O.M."/>
            <person name="Pohl T."/>
            <person name="Merkel B.J."/>
            <person name="Hornburger P."/>
            <person name="Mueller R.-W."/>
            <person name="Bruemmer F."/>
            <person name="Labrenz M."/>
            <person name="Spormann A.M."/>
            <person name="Op den Camp H."/>
            <person name="Overmann J."/>
            <person name="Amann R."/>
            <person name="Jetten M.S.M."/>
            <person name="Mascher T."/>
            <person name="Medema M.H."/>
            <person name="Devos D.P."/>
            <person name="Kaster A.-K."/>
            <person name="Ovreas L."/>
            <person name="Rohde M."/>
            <person name="Galperin M.Y."/>
            <person name="Jogler C."/>
        </authorList>
    </citation>
    <scope>NUCLEOTIDE SEQUENCE [LARGE SCALE GENOMIC DNA]</scope>
    <source>
        <strain evidence="2 3">HG66A1</strain>
    </source>
</reference>
<dbReference type="Proteomes" id="UP000320421">
    <property type="component" value="Chromosome"/>
</dbReference>
<proteinExistence type="predicted"/>
<organism evidence="2 3">
    <name type="scientific">Gimesia chilikensis</name>
    <dbReference type="NCBI Taxonomy" id="2605989"/>
    <lineage>
        <taxon>Bacteria</taxon>
        <taxon>Pseudomonadati</taxon>
        <taxon>Planctomycetota</taxon>
        <taxon>Planctomycetia</taxon>
        <taxon>Planctomycetales</taxon>
        <taxon>Planctomycetaceae</taxon>
        <taxon>Gimesia</taxon>
    </lineage>
</organism>
<name>A0A517PIJ2_9PLAN</name>
<dbReference type="GO" id="GO:0005506">
    <property type="term" value="F:iron ion binding"/>
    <property type="evidence" value="ECO:0007669"/>
    <property type="project" value="UniProtKB-ARBA"/>
</dbReference>
<dbReference type="Gene3D" id="2.60.120.620">
    <property type="entry name" value="q2cbj1_9rhob like domain"/>
    <property type="match status" value="1"/>
</dbReference>
<dbReference type="EMBL" id="CP036266">
    <property type="protein sequence ID" value="QDT19175.1"/>
    <property type="molecule type" value="Genomic_DNA"/>
</dbReference>
<dbReference type="GO" id="GO:0016706">
    <property type="term" value="F:2-oxoglutarate-dependent dioxygenase activity"/>
    <property type="evidence" value="ECO:0007669"/>
    <property type="project" value="UniProtKB-ARBA"/>
</dbReference>
<evidence type="ECO:0000313" key="2">
    <source>
        <dbReference type="EMBL" id="QDT19175.1"/>
    </source>
</evidence>
<dbReference type="RefSeq" id="WP_145181055.1">
    <property type="nucleotide sequence ID" value="NZ_CP036266.1"/>
</dbReference>
<accession>A0A517PIJ2</accession>
<comment type="cofactor">
    <cofactor evidence="1">
        <name>Fe(2+)</name>
        <dbReference type="ChEBI" id="CHEBI:29033"/>
    </cofactor>
</comment>
<dbReference type="SUPFAM" id="SSF51197">
    <property type="entry name" value="Clavaminate synthase-like"/>
    <property type="match status" value="1"/>
</dbReference>
<keyword evidence="2" id="KW-0223">Dioxygenase</keyword>
<dbReference type="OrthoDB" id="9791262at2"/>
<dbReference type="PANTHER" id="PTHR20883:SF48">
    <property type="entry name" value="ECTOINE DIOXYGENASE"/>
    <property type="match status" value="1"/>
</dbReference>
<evidence type="ECO:0000256" key="1">
    <source>
        <dbReference type="ARBA" id="ARBA00001954"/>
    </source>
</evidence>
<evidence type="ECO:0000313" key="3">
    <source>
        <dbReference type="Proteomes" id="UP000320421"/>
    </source>
</evidence>
<dbReference type="InterPro" id="IPR008775">
    <property type="entry name" value="Phytyl_CoA_dOase-like"/>
</dbReference>
<protein>
    <submittedName>
        <fullName evidence="2">Phytanoyl-CoA dioxygenase (PhyH)</fullName>
    </submittedName>
</protein>
<dbReference type="Pfam" id="PF05721">
    <property type="entry name" value="PhyH"/>
    <property type="match status" value="1"/>
</dbReference>
<dbReference type="AlphaFoldDB" id="A0A517PIJ2"/>
<dbReference type="PANTHER" id="PTHR20883">
    <property type="entry name" value="PHYTANOYL-COA DIOXYGENASE DOMAIN CONTAINING 1"/>
    <property type="match status" value="1"/>
</dbReference>